<dbReference type="OrthoDB" id="2015280at2759"/>
<protein>
    <recommendedName>
        <fullName evidence="3">Pectin acetylesterase</fullName>
    </recommendedName>
</protein>
<dbReference type="PANTHER" id="PTHR21562">
    <property type="entry name" value="NOTUM-RELATED"/>
    <property type="match status" value="1"/>
</dbReference>
<dbReference type="AlphaFoldDB" id="A0A9W7E223"/>
<gene>
    <name evidence="1" type="ORF">TrRE_jg7168</name>
</gene>
<name>A0A9W7E223_9STRA</name>
<organism evidence="1 2">
    <name type="scientific">Triparma retinervis</name>
    <dbReference type="NCBI Taxonomy" id="2557542"/>
    <lineage>
        <taxon>Eukaryota</taxon>
        <taxon>Sar</taxon>
        <taxon>Stramenopiles</taxon>
        <taxon>Ochrophyta</taxon>
        <taxon>Bolidophyceae</taxon>
        <taxon>Parmales</taxon>
        <taxon>Triparmaceae</taxon>
        <taxon>Triparma</taxon>
    </lineage>
</organism>
<evidence type="ECO:0000313" key="2">
    <source>
        <dbReference type="Proteomes" id="UP001165082"/>
    </source>
</evidence>
<dbReference type="Pfam" id="PF03283">
    <property type="entry name" value="PAE"/>
    <property type="match status" value="1"/>
</dbReference>
<sequence>MTSSLMSPTLDLGGIFDSSALDGFTKVYVHYCTSDGHMGSAGAGGDGDPYEFRGRDVVRAVVEAVEEEFEITGNRDNRVVFGGASAGARGGMVHLDWVSEFFHPVRVDGVLDSPLWVDLDPPHFSTKIGLKEQTKRVYDMAKVEKDVLGESCVNAYLDDPWKCMFGEYRMEFVTTNHLLVSAQFDAYQLGQDLSNGVHSARSISFADKFGSDMRSTFSILSVSSPSAVHYSQPCYNHAISTSSKFFTTEDGSGNTLDDALETFMQKRDGDMVDMVDKCDTGFANCTQLPGCSK</sequence>
<evidence type="ECO:0000313" key="1">
    <source>
        <dbReference type="EMBL" id="GMH62435.1"/>
    </source>
</evidence>
<proteinExistence type="predicted"/>
<keyword evidence="2" id="KW-1185">Reference proteome</keyword>
<dbReference type="GO" id="GO:0016787">
    <property type="term" value="F:hydrolase activity"/>
    <property type="evidence" value="ECO:0007669"/>
    <property type="project" value="InterPro"/>
</dbReference>
<dbReference type="InterPro" id="IPR004963">
    <property type="entry name" value="PAE/NOTUM"/>
</dbReference>
<dbReference type="EMBL" id="BRXZ01002459">
    <property type="protein sequence ID" value="GMH62435.1"/>
    <property type="molecule type" value="Genomic_DNA"/>
</dbReference>
<reference evidence="1" key="1">
    <citation type="submission" date="2022-07" db="EMBL/GenBank/DDBJ databases">
        <title>Genome analysis of Parmales, a sister group of diatoms, reveals the evolutionary specialization of diatoms from phago-mixotrophs to photoautotrophs.</title>
        <authorList>
            <person name="Ban H."/>
            <person name="Sato S."/>
            <person name="Yoshikawa S."/>
            <person name="Kazumasa Y."/>
            <person name="Nakamura Y."/>
            <person name="Ichinomiya M."/>
            <person name="Saitoh K."/>
            <person name="Sato N."/>
            <person name="Blanc-Mathieu R."/>
            <person name="Endo H."/>
            <person name="Kuwata A."/>
            <person name="Ogata H."/>
        </authorList>
    </citation>
    <scope>NUCLEOTIDE SEQUENCE</scope>
</reference>
<accession>A0A9W7E223</accession>
<evidence type="ECO:0008006" key="3">
    <source>
        <dbReference type="Google" id="ProtNLM"/>
    </source>
</evidence>
<dbReference type="Proteomes" id="UP001165082">
    <property type="component" value="Unassembled WGS sequence"/>
</dbReference>
<comment type="caution">
    <text evidence="1">The sequence shown here is derived from an EMBL/GenBank/DDBJ whole genome shotgun (WGS) entry which is preliminary data.</text>
</comment>